<comment type="caution">
    <text evidence="2">The sequence shown here is derived from an EMBL/GenBank/DDBJ whole genome shotgun (WGS) entry which is preliminary data.</text>
</comment>
<gene>
    <name evidence="2" type="ORF">ODALV1_LOCUS25596</name>
</gene>
<keyword evidence="3" id="KW-1185">Reference proteome</keyword>
<reference evidence="2 3" key="1">
    <citation type="submission" date="2024-08" db="EMBL/GenBank/DDBJ databases">
        <authorList>
            <person name="Cucini C."/>
            <person name="Frati F."/>
        </authorList>
    </citation>
    <scope>NUCLEOTIDE SEQUENCE [LARGE SCALE GENOMIC DNA]</scope>
</reference>
<accession>A0ABP1RSQ6</accession>
<sequence>MDPVYFLQNTVLECLQRLLTVQQKVQDNEVRLNSLNLIIQRQEEILHKLQTLSDSVQAVQITLTDLSHFVEERLVIVGRESPDDIHDGPREGANSPKHPDAELH</sequence>
<dbReference type="Proteomes" id="UP001642540">
    <property type="component" value="Unassembled WGS sequence"/>
</dbReference>
<name>A0ABP1RSQ6_9HEXA</name>
<feature type="compositionally biased region" description="Basic and acidic residues" evidence="1">
    <location>
        <begin position="80"/>
        <end position="90"/>
    </location>
</feature>
<evidence type="ECO:0000313" key="2">
    <source>
        <dbReference type="EMBL" id="CAL8134594.1"/>
    </source>
</evidence>
<evidence type="ECO:0000256" key="1">
    <source>
        <dbReference type="SAM" id="MobiDB-lite"/>
    </source>
</evidence>
<organism evidence="2 3">
    <name type="scientific">Orchesella dallaii</name>
    <dbReference type="NCBI Taxonomy" id="48710"/>
    <lineage>
        <taxon>Eukaryota</taxon>
        <taxon>Metazoa</taxon>
        <taxon>Ecdysozoa</taxon>
        <taxon>Arthropoda</taxon>
        <taxon>Hexapoda</taxon>
        <taxon>Collembola</taxon>
        <taxon>Entomobryomorpha</taxon>
        <taxon>Entomobryoidea</taxon>
        <taxon>Orchesellidae</taxon>
        <taxon>Orchesellinae</taxon>
        <taxon>Orchesella</taxon>
    </lineage>
</organism>
<feature type="region of interest" description="Disordered" evidence="1">
    <location>
        <begin position="80"/>
        <end position="104"/>
    </location>
</feature>
<dbReference type="EMBL" id="CAXLJM020000105">
    <property type="protein sequence ID" value="CAL8134594.1"/>
    <property type="molecule type" value="Genomic_DNA"/>
</dbReference>
<protein>
    <submittedName>
        <fullName evidence="2">Uncharacterized protein</fullName>
    </submittedName>
</protein>
<proteinExistence type="predicted"/>
<evidence type="ECO:0000313" key="3">
    <source>
        <dbReference type="Proteomes" id="UP001642540"/>
    </source>
</evidence>